<organism evidence="1 2">
    <name type="scientific">Trachymyrmex septentrionalis</name>
    <dbReference type="NCBI Taxonomy" id="34720"/>
    <lineage>
        <taxon>Eukaryota</taxon>
        <taxon>Metazoa</taxon>
        <taxon>Ecdysozoa</taxon>
        <taxon>Arthropoda</taxon>
        <taxon>Hexapoda</taxon>
        <taxon>Insecta</taxon>
        <taxon>Pterygota</taxon>
        <taxon>Neoptera</taxon>
        <taxon>Endopterygota</taxon>
        <taxon>Hymenoptera</taxon>
        <taxon>Apocrita</taxon>
        <taxon>Aculeata</taxon>
        <taxon>Formicoidea</taxon>
        <taxon>Formicidae</taxon>
        <taxon>Myrmicinae</taxon>
        <taxon>Trachymyrmex</taxon>
    </lineage>
</organism>
<evidence type="ECO:0000313" key="2">
    <source>
        <dbReference type="Proteomes" id="UP000078541"/>
    </source>
</evidence>
<proteinExistence type="predicted"/>
<dbReference type="Proteomes" id="UP000078541">
    <property type="component" value="Unassembled WGS sequence"/>
</dbReference>
<protein>
    <submittedName>
        <fullName evidence="1">Uncharacterized protein</fullName>
    </submittedName>
</protein>
<dbReference type="AlphaFoldDB" id="A0A195FEV8"/>
<sequence length="105" mass="12171">MTTIEAFSEMSAVRRAVWFSAVLFAATPLAYTQVTWTPIYVGGYSEYNCYSLLLVQSDDSETERRLDHHRGANFWKTTQIKDFRFLSVLRFYDNVMDIALDIAEP</sequence>
<name>A0A195FEV8_9HYME</name>
<accession>A0A195FEV8</accession>
<gene>
    <name evidence="1" type="ORF">ALC56_06756</name>
</gene>
<reference evidence="1 2" key="1">
    <citation type="submission" date="2016-03" db="EMBL/GenBank/DDBJ databases">
        <title>Trachymyrmex septentrionalis WGS genome.</title>
        <authorList>
            <person name="Nygaard S."/>
            <person name="Hu H."/>
            <person name="Boomsma J."/>
            <person name="Zhang G."/>
        </authorList>
    </citation>
    <scope>NUCLEOTIDE SEQUENCE [LARGE SCALE GENOMIC DNA]</scope>
    <source>
        <strain evidence="1">Tsep2-gDNA-1</strain>
        <tissue evidence="1">Whole body</tissue>
    </source>
</reference>
<keyword evidence="2" id="KW-1185">Reference proteome</keyword>
<evidence type="ECO:0000313" key="1">
    <source>
        <dbReference type="EMBL" id="KYN38757.1"/>
    </source>
</evidence>
<dbReference type="EMBL" id="KQ981636">
    <property type="protein sequence ID" value="KYN38757.1"/>
    <property type="molecule type" value="Genomic_DNA"/>
</dbReference>